<keyword evidence="2" id="KW-1185">Reference proteome</keyword>
<dbReference type="EMBL" id="PXOH01000005">
    <property type="protein sequence ID" value="PSF38243.1"/>
    <property type="molecule type" value="Genomic_DNA"/>
</dbReference>
<gene>
    <name evidence="1" type="ORF">C7H19_07175</name>
</gene>
<evidence type="ECO:0000313" key="2">
    <source>
        <dbReference type="Proteomes" id="UP000239001"/>
    </source>
</evidence>
<evidence type="ECO:0008006" key="3">
    <source>
        <dbReference type="Google" id="ProtNLM"/>
    </source>
</evidence>
<protein>
    <recommendedName>
        <fullName evidence="3">CopG family transcriptional regulator</fullName>
    </recommendedName>
</protein>
<sequence length="81" mass="9311">MSKEEIIIQVPSNIAQAYRNFTEVEREQIEAKITDLLELQLENRRKAAIEKLRNTMKKASQEAKARGLTPEILESILNDEA</sequence>
<dbReference type="Proteomes" id="UP000239001">
    <property type="component" value="Unassembled WGS sequence"/>
</dbReference>
<dbReference type="AlphaFoldDB" id="A0A2T1M0Q1"/>
<comment type="caution">
    <text evidence="1">The sequence shown here is derived from an EMBL/GenBank/DDBJ whole genome shotgun (WGS) entry which is preliminary data.</text>
</comment>
<proteinExistence type="predicted"/>
<evidence type="ECO:0000313" key="1">
    <source>
        <dbReference type="EMBL" id="PSF38243.1"/>
    </source>
</evidence>
<reference evidence="1 2" key="2">
    <citation type="submission" date="2018-03" db="EMBL/GenBank/DDBJ databases">
        <authorList>
            <person name="Keele B.F."/>
        </authorList>
    </citation>
    <scope>NUCLEOTIDE SEQUENCE [LARGE SCALE GENOMIC DNA]</scope>
    <source>
        <strain evidence="1 2">CCALA 016</strain>
    </source>
</reference>
<organism evidence="1 2">
    <name type="scientific">Aphanothece hegewaldii CCALA 016</name>
    <dbReference type="NCBI Taxonomy" id="2107694"/>
    <lineage>
        <taxon>Bacteria</taxon>
        <taxon>Bacillati</taxon>
        <taxon>Cyanobacteriota</taxon>
        <taxon>Cyanophyceae</taxon>
        <taxon>Oscillatoriophycideae</taxon>
        <taxon>Chroococcales</taxon>
        <taxon>Aphanothecaceae</taxon>
        <taxon>Aphanothece</taxon>
    </lineage>
</organism>
<dbReference type="OrthoDB" id="467329at2"/>
<accession>A0A2T1M0Q1</accession>
<name>A0A2T1M0Q1_9CHRO</name>
<reference evidence="1 2" key="1">
    <citation type="submission" date="2018-03" db="EMBL/GenBank/DDBJ databases">
        <title>The ancient ancestry and fast evolution of plastids.</title>
        <authorList>
            <person name="Moore K.R."/>
            <person name="Magnabosco C."/>
            <person name="Momper L."/>
            <person name="Gold D.A."/>
            <person name="Bosak T."/>
            <person name="Fournier G.P."/>
        </authorList>
    </citation>
    <scope>NUCLEOTIDE SEQUENCE [LARGE SCALE GENOMIC DNA]</scope>
    <source>
        <strain evidence="1 2">CCALA 016</strain>
    </source>
</reference>
<dbReference type="RefSeq" id="WP_106456208.1">
    <property type="nucleotide sequence ID" value="NZ_PXOH01000005.1"/>
</dbReference>